<gene>
    <name evidence="1" type="ORF">D4764_10G0010560</name>
</gene>
<organism evidence="1 2">
    <name type="scientific">Takifugu flavidus</name>
    <name type="common">sansaifugu</name>
    <dbReference type="NCBI Taxonomy" id="433684"/>
    <lineage>
        <taxon>Eukaryota</taxon>
        <taxon>Metazoa</taxon>
        <taxon>Chordata</taxon>
        <taxon>Craniata</taxon>
        <taxon>Vertebrata</taxon>
        <taxon>Euteleostomi</taxon>
        <taxon>Actinopterygii</taxon>
        <taxon>Neopterygii</taxon>
        <taxon>Teleostei</taxon>
        <taxon>Neoteleostei</taxon>
        <taxon>Acanthomorphata</taxon>
        <taxon>Eupercaria</taxon>
        <taxon>Tetraodontiformes</taxon>
        <taxon>Tetradontoidea</taxon>
        <taxon>Tetraodontidae</taxon>
        <taxon>Takifugu</taxon>
    </lineage>
</organism>
<dbReference type="AlphaFoldDB" id="A0A5C6PM69"/>
<reference evidence="1 2" key="1">
    <citation type="submission" date="2019-04" db="EMBL/GenBank/DDBJ databases">
        <title>Chromosome genome assembly for Takifugu flavidus.</title>
        <authorList>
            <person name="Xiao S."/>
        </authorList>
    </citation>
    <scope>NUCLEOTIDE SEQUENCE [LARGE SCALE GENOMIC DNA]</scope>
    <source>
        <strain evidence="1">HTHZ2018</strain>
        <tissue evidence="1">Muscle</tissue>
    </source>
</reference>
<dbReference type="EMBL" id="RHFK02000002">
    <property type="protein sequence ID" value="TWW80026.1"/>
    <property type="molecule type" value="Genomic_DNA"/>
</dbReference>
<evidence type="ECO:0000313" key="1">
    <source>
        <dbReference type="EMBL" id="TWW80026.1"/>
    </source>
</evidence>
<dbReference type="Proteomes" id="UP000324091">
    <property type="component" value="Chromosome 10"/>
</dbReference>
<keyword evidence="2" id="KW-1185">Reference proteome</keyword>
<name>A0A5C6PM69_9TELE</name>
<proteinExistence type="predicted"/>
<comment type="caution">
    <text evidence="1">The sequence shown here is derived from an EMBL/GenBank/DDBJ whole genome shotgun (WGS) entry which is preliminary data.</text>
</comment>
<evidence type="ECO:0000313" key="2">
    <source>
        <dbReference type="Proteomes" id="UP000324091"/>
    </source>
</evidence>
<protein>
    <submittedName>
        <fullName evidence="1">Uncharacterized protein</fullName>
    </submittedName>
</protein>
<sequence>MQALTYKVIVSLPRGSSAARCGIKEVIIITDSQFYTSNNAQQHIKEHGDPLRADPASLMSLLSLVASFTEPRHTPAKQVLPPPQLLSLSCWSASTLNQVVDQSDGK</sequence>
<accession>A0A5C6PM69</accession>